<keyword evidence="3" id="KW-0052">Apoplast</keyword>
<gene>
    <name evidence="8" type="ORF">D0Y65_001944</name>
</gene>
<dbReference type="Proteomes" id="UP000289340">
    <property type="component" value="Chromosome 1"/>
</dbReference>
<comment type="caution">
    <text evidence="8">The sequence shown here is derived from an EMBL/GenBank/DDBJ whole genome shotgun (WGS) entry which is preliminary data.</text>
</comment>
<keyword evidence="5" id="KW-0372">Hormone</keyword>
<evidence type="ECO:0000256" key="7">
    <source>
        <dbReference type="ARBA" id="ARBA00023278"/>
    </source>
</evidence>
<dbReference type="GO" id="GO:0048364">
    <property type="term" value="P:root development"/>
    <property type="evidence" value="ECO:0007669"/>
    <property type="project" value="InterPro"/>
</dbReference>
<name>A0A445M4W5_GLYSO</name>
<dbReference type="EMBL" id="QZWG01000001">
    <property type="protein sequence ID" value="RZC30634.1"/>
    <property type="molecule type" value="Genomic_DNA"/>
</dbReference>
<dbReference type="GO" id="GO:1901371">
    <property type="term" value="P:regulation of leaf morphogenesis"/>
    <property type="evidence" value="ECO:0007669"/>
    <property type="project" value="TreeGrafter"/>
</dbReference>
<dbReference type="GO" id="GO:0005179">
    <property type="term" value="F:hormone activity"/>
    <property type="evidence" value="ECO:0007669"/>
    <property type="project" value="UniProtKB-KW"/>
</dbReference>
<keyword evidence="4" id="KW-0964">Secreted</keyword>
<keyword evidence="9" id="KW-1185">Reference proteome</keyword>
<dbReference type="AlphaFoldDB" id="A0A445M4W5"/>
<reference evidence="8 9" key="1">
    <citation type="submission" date="2018-09" db="EMBL/GenBank/DDBJ databases">
        <title>A high-quality reference genome of wild soybean provides a powerful tool to mine soybean genomes.</title>
        <authorList>
            <person name="Xie M."/>
            <person name="Chung C.Y.L."/>
            <person name="Li M.-W."/>
            <person name="Wong F.-L."/>
            <person name="Chan T.-F."/>
            <person name="Lam H.-M."/>
        </authorList>
    </citation>
    <scope>NUCLEOTIDE SEQUENCE [LARGE SCALE GENOMIC DNA]</scope>
    <source>
        <strain evidence="9">cv. W05</strain>
        <tissue evidence="8">Hypocotyl of etiolated seedlings</tissue>
    </source>
</reference>
<protein>
    <submittedName>
        <fullName evidence="8">Uncharacterized protein</fullName>
    </submittedName>
</protein>
<evidence type="ECO:0000256" key="2">
    <source>
        <dbReference type="ARBA" id="ARBA00008963"/>
    </source>
</evidence>
<comment type="similarity">
    <text evidence="2">Belongs to the C-terminally encoded plant signaling peptide (CEP) family.</text>
</comment>
<sequence length="215" mass="24093">MDEFQTMHKYFTIFVALFACHGSLFAHGRQIKPLNQHSSLNTNPILAPLSRTSIKVIEAPIVPKFKFSDVDSGDSGADHANAFRPTTPGNSPGVGHKKFEEDKVMKVMGALVHSPDVKTSVAEGSFENDFKPTDPAHMLRSMAFWICSLLTDFENNCEEKHQYFDSRPYISVALNNFIRASKKGGYVSKDKRIRKNDNLQELTSVKLHTMCISVL</sequence>
<evidence type="ECO:0000256" key="4">
    <source>
        <dbReference type="ARBA" id="ARBA00022525"/>
    </source>
</evidence>
<dbReference type="PANTHER" id="PTHR33348:SF44">
    <property type="entry name" value="PRECURSOR OF CEP6"/>
    <property type="match status" value="1"/>
</dbReference>
<accession>A0A445M4W5</accession>
<evidence type="ECO:0000313" key="9">
    <source>
        <dbReference type="Proteomes" id="UP000289340"/>
    </source>
</evidence>
<comment type="subcellular location">
    <subcellularLocation>
        <location evidence="1">Secreted</location>
        <location evidence="1">Extracellular space</location>
        <location evidence="1">Apoplast</location>
    </subcellularLocation>
</comment>
<evidence type="ECO:0000313" key="8">
    <source>
        <dbReference type="EMBL" id="RZC30634.1"/>
    </source>
</evidence>
<dbReference type="GO" id="GO:1902025">
    <property type="term" value="P:nitrate import"/>
    <property type="evidence" value="ECO:0007669"/>
    <property type="project" value="TreeGrafter"/>
</dbReference>
<keyword evidence="7" id="KW-0379">Hydroxylation</keyword>
<evidence type="ECO:0000256" key="3">
    <source>
        <dbReference type="ARBA" id="ARBA00022523"/>
    </source>
</evidence>
<dbReference type="GO" id="GO:2000280">
    <property type="term" value="P:regulation of root development"/>
    <property type="evidence" value="ECO:0007669"/>
    <property type="project" value="TreeGrafter"/>
</dbReference>
<organism evidence="8 9">
    <name type="scientific">Glycine soja</name>
    <name type="common">Wild soybean</name>
    <dbReference type="NCBI Taxonomy" id="3848"/>
    <lineage>
        <taxon>Eukaryota</taxon>
        <taxon>Viridiplantae</taxon>
        <taxon>Streptophyta</taxon>
        <taxon>Embryophyta</taxon>
        <taxon>Tracheophyta</taxon>
        <taxon>Spermatophyta</taxon>
        <taxon>Magnoliopsida</taxon>
        <taxon>eudicotyledons</taxon>
        <taxon>Gunneridae</taxon>
        <taxon>Pentapetalae</taxon>
        <taxon>rosids</taxon>
        <taxon>fabids</taxon>
        <taxon>Fabales</taxon>
        <taxon>Fabaceae</taxon>
        <taxon>Papilionoideae</taxon>
        <taxon>50 kb inversion clade</taxon>
        <taxon>NPAAA clade</taxon>
        <taxon>indigoferoid/millettioid clade</taxon>
        <taxon>Phaseoleae</taxon>
        <taxon>Glycine</taxon>
        <taxon>Glycine subgen. Soja</taxon>
    </lineage>
</organism>
<evidence type="ECO:0000256" key="5">
    <source>
        <dbReference type="ARBA" id="ARBA00022702"/>
    </source>
</evidence>
<evidence type="ECO:0000256" key="1">
    <source>
        <dbReference type="ARBA" id="ARBA00004271"/>
    </source>
</evidence>
<dbReference type="PANTHER" id="PTHR33348">
    <property type="entry name" value="PRECURSOR OF CEP5"/>
    <property type="match status" value="1"/>
</dbReference>
<proteinExistence type="inferred from homology"/>
<evidence type="ECO:0000256" key="6">
    <source>
        <dbReference type="ARBA" id="ARBA00022729"/>
    </source>
</evidence>
<keyword evidence="6" id="KW-0732">Signal</keyword>
<dbReference type="InterPro" id="IPR033250">
    <property type="entry name" value="CEP"/>
</dbReference>
<dbReference type="GO" id="GO:0048046">
    <property type="term" value="C:apoplast"/>
    <property type="evidence" value="ECO:0007669"/>
    <property type="project" value="UniProtKB-SubCell"/>
</dbReference>
<dbReference type="GO" id="GO:0006995">
    <property type="term" value="P:cellular response to nitrogen starvation"/>
    <property type="evidence" value="ECO:0007669"/>
    <property type="project" value="UniProtKB-ARBA"/>
</dbReference>